<comment type="similarity">
    <text evidence="1">Belongs to the 4-hydroxybenzoyl-CoA thioesterase family.</text>
</comment>
<keyword evidence="2" id="KW-0378">Hydrolase</keyword>
<organism evidence="3 4">
    <name type="scientific">Halobellus salinus</name>
    <dbReference type="NCBI Taxonomy" id="931585"/>
    <lineage>
        <taxon>Archaea</taxon>
        <taxon>Methanobacteriati</taxon>
        <taxon>Methanobacteriota</taxon>
        <taxon>Stenosarchaea group</taxon>
        <taxon>Halobacteria</taxon>
        <taxon>Halobacteriales</taxon>
        <taxon>Haloferacaceae</taxon>
        <taxon>Halobellus</taxon>
    </lineage>
</organism>
<dbReference type="SUPFAM" id="SSF54637">
    <property type="entry name" value="Thioesterase/thiol ester dehydrase-isomerase"/>
    <property type="match status" value="1"/>
</dbReference>
<dbReference type="InterPro" id="IPR050563">
    <property type="entry name" value="4-hydroxybenzoyl-CoA_TE"/>
</dbReference>
<protein>
    <submittedName>
        <fullName evidence="3">Thioesterase</fullName>
    </submittedName>
</protein>
<gene>
    <name evidence="3" type="ORF">GCM10008995_28600</name>
</gene>
<accession>A0A830EEN5</accession>
<evidence type="ECO:0000256" key="1">
    <source>
        <dbReference type="ARBA" id="ARBA00005953"/>
    </source>
</evidence>
<reference evidence="3" key="2">
    <citation type="submission" date="2020-09" db="EMBL/GenBank/DDBJ databases">
        <authorList>
            <person name="Sun Q."/>
            <person name="Ohkuma M."/>
        </authorList>
    </citation>
    <scope>NUCLEOTIDE SEQUENCE</scope>
    <source>
        <strain evidence="3">JCM 14359</strain>
    </source>
</reference>
<dbReference type="Proteomes" id="UP000653099">
    <property type="component" value="Unassembled WGS sequence"/>
</dbReference>
<name>A0A830EEN5_9EURY</name>
<dbReference type="Pfam" id="PF13279">
    <property type="entry name" value="4HBT_2"/>
    <property type="match status" value="1"/>
</dbReference>
<dbReference type="RefSeq" id="WP_188788614.1">
    <property type="nucleotide sequence ID" value="NZ_BMOC01000030.1"/>
</dbReference>
<reference evidence="3" key="1">
    <citation type="journal article" date="2014" name="Int. J. Syst. Evol. Microbiol.">
        <title>Complete genome sequence of Corynebacterium casei LMG S-19264T (=DSM 44701T), isolated from a smear-ripened cheese.</title>
        <authorList>
            <consortium name="US DOE Joint Genome Institute (JGI-PGF)"/>
            <person name="Walter F."/>
            <person name="Albersmeier A."/>
            <person name="Kalinowski J."/>
            <person name="Ruckert C."/>
        </authorList>
    </citation>
    <scope>NUCLEOTIDE SEQUENCE</scope>
    <source>
        <strain evidence="3">JCM 14359</strain>
    </source>
</reference>
<dbReference type="AlphaFoldDB" id="A0A830EEN5"/>
<dbReference type="Gene3D" id="3.10.129.10">
    <property type="entry name" value="Hotdog Thioesterase"/>
    <property type="match status" value="1"/>
</dbReference>
<proteinExistence type="inferred from homology"/>
<sequence>MSYKANIPVRFRDLDKLGHVNNAVYATYLGEASSQYYDAVVGGTSAHQETPLVHLEIDYRCPIEGTDEVEVRVSVTDLGNTSITMEYEIYTEATLAATGRTVQVLFDSESESTVSVPDRWHESITRFEDADLK</sequence>
<dbReference type="OrthoDB" id="56956at2157"/>
<dbReference type="GO" id="GO:0047617">
    <property type="term" value="F:fatty acyl-CoA hydrolase activity"/>
    <property type="evidence" value="ECO:0007669"/>
    <property type="project" value="TreeGrafter"/>
</dbReference>
<dbReference type="InterPro" id="IPR029069">
    <property type="entry name" value="HotDog_dom_sf"/>
</dbReference>
<dbReference type="EMBL" id="BMOC01000030">
    <property type="protein sequence ID" value="GGJ16981.1"/>
    <property type="molecule type" value="Genomic_DNA"/>
</dbReference>
<dbReference type="CDD" id="cd00586">
    <property type="entry name" value="4HBT"/>
    <property type="match status" value="1"/>
</dbReference>
<dbReference type="PANTHER" id="PTHR31793:SF27">
    <property type="entry name" value="NOVEL THIOESTERASE SUPERFAMILY DOMAIN AND SAPOSIN A-TYPE DOMAIN CONTAINING PROTEIN (0610012H03RIK)"/>
    <property type="match status" value="1"/>
</dbReference>
<keyword evidence="4" id="KW-1185">Reference proteome</keyword>
<evidence type="ECO:0000256" key="2">
    <source>
        <dbReference type="ARBA" id="ARBA00022801"/>
    </source>
</evidence>
<dbReference type="PANTHER" id="PTHR31793">
    <property type="entry name" value="4-HYDROXYBENZOYL-COA THIOESTERASE FAMILY MEMBER"/>
    <property type="match status" value="1"/>
</dbReference>
<evidence type="ECO:0000313" key="4">
    <source>
        <dbReference type="Proteomes" id="UP000653099"/>
    </source>
</evidence>
<comment type="caution">
    <text evidence="3">The sequence shown here is derived from an EMBL/GenBank/DDBJ whole genome shotgun (WGS) entry which is preliminary data.</text>
</comment>
<evidence type="ECO:0000313" key="3">
    <source>
        <dbReference type="EMBL" id="GGJ16981.1"/>
    </source>
</evidence>